<dbReference type="EMBL" id="JAFIQS010000017">
    <property type="protein sequence ID" value="KAG5162830.1"/>
    <property type="molecule type" value="Genomic_DNA"/>
</dbReference>
<sequence length="439" mass="48424">MTLPEFKIVFPPPPPTTNELTAHQRTQLVRKTRKIEQLLGTTPRLLDTSTRPGSPIHVSFPHSLPQRRLTKTRRSSIDSTSSASSSGSGCVNRSSSLRVSRSNSNLRPINGFKHLSSEASIAELFSAYEYDNTAPLLRLAMESMSLDTIPASPDPTRESFAVSEERPASTVFTTDDASSSPRNSLVLEPPPSANSLRKQKMDRLRKKLGSDVPFDLVFPNSRESSSENTPPRTRDKACPPLPAPSPRPAKRRIASSRDSISESVTIHRAARRQPARPHSPSTSVRDNREPLTSTRHKKTRSEPQAPPSLPPLNFKRNLSFIIESPEEHGAGCTEEFGISHTSSKSEKTDVKAGWVVQAYNADDAEFKLWSTRKGYEGWNEKKANLAPISTIYFPSSNDNDSSPSSASSSPRSSTTPDAELKRRSSSYRKPAPTIPIELF</sequence>
<organism evidence="2">
    <name type="scientific">Psilocybe cubensis</name>
    <name type="common">Psychedelic mushroom</name>
    <name type="synonym">Stropharia cubensis</name>
    <dbReference type="NCBI Taxonomy" id="181762"/>
    <lineage>
        <taxon>Eukaryota</taxon>
        <taxon>Fungi</taxon>
        <taxon>Dikarya</taxon>
        <taxon>Basidiomycota</taxon>
        <taxon>Agaricomycotina</taxon>
        <taxon>Agaricomycetes</taxon>
        <taxon>Agaricomycetidae</taxon>
        <taxon>Agaricales</taxon>
        <taxon>Agaricineae</taxon>
        <taxon>Strophariaceae</taxon>
        <taxon>Psilocybe</taxon>
    </lineage>
</organism>
<comment type="caution">
    <text evidence="2">The sequence shown here is derived from an EMBL/GenBank/DDBJ whole genome shotgun (WGS) entry which is preliminary data.</text>
</comment>
<feature type="region of interest" description="Disordered" evidence="1">
    <location>
        <begin position="392"/>
        <end position="439"/>
    </location>
</feature>
<feature type="compositionally biased region" description="Low complexity" evidence="1">
    <location>
        <begin position="394"/>
        <end position="417"/>
    </location>
</feature>
<feature type="compositionally biased region" description="Low complexity" evidence="1">
    <location>
        <begin position="77"/>
        <end position="107"/>
    </location>
</feature>
<accession>A0A8H8CFA9</accession>
<feature type="compositionally biased region" description="Basic residues" evidence="1">
    <location>
        <begin position="197"/>
        <end position="207"/>
    </location>
</feature>
<evidence type="ECO:0000256" key="1">
    <source>
        <dbReference type="SAM" id="MobiDB-lite"/>
    </source>
</evidence>
<feature type="region of interest" description="Disordered" evidence="1">
    <location>
        <begin position="43"/>
        <end position="110"/>
    </location>
</feature>
<evidence type="ECO:0000313" key="2">
    <source>
        <dbReference type="EMBL" id="KAG5162830.1"/>
    </source>
</evidence>
<feature type="compositionally biased region" description="Polar residues" evidence="1">
    <location>
        <begin position="170"/>
        <end position="183"/>
    </location>
</feature>
<dbReference type="OrthoDB" id="3034829at2759"/>
<protein>
    <submittedName>
        <fullName evidence="2">Uncharacterized protein</fullName>
    </submittedName>
</protein>
<reference evidence="2" key="1">
    <citation type="submission" date="2021-02" db="EMBL/GenBank/DDBJ databases">
        <title>Psilocybe cubensis genome.</title>
        <authorList>
            <person name="Mckernan K.J."/>
            <person name="Crawford S."/>
            <person name="Trippe A."/>
            <person name="Kane L.T."/>
            <person name="Mclaughlin S."/>
        </authorList>
    </citation>
    <scope>NUCLEOTIDE SEQUENCE [LARGE SCALE GENOMIC DNA]</scope>
    <source>
        <strain evidence="2">MGC-MH-2018</strain>
    </source>
</reference>
<proteinExistence type="predicted"/>
<feature type="compositionally biased region" description="Polar residues" evidence="1">
    <location>
        <begin position="221"/>
        <end position="231"/>
    </location>
</feature>
<dbReference type="AlphaFoldDB" id="A0A8H8CFA9"/>
<feature type="region of interest" description="Disordered" evidence="1">
    <location>
        <begin position="148"/>
        <end position="313"/>
    </location>
</feature>
<gene>
    <name evidence="2" type="ORF">JR316_012217</name>
</gene>
<name>A0A8H8CFA9_PSICU</name>